<dbReference type="Pfam" id="PF11848">
    <property type="entry name" value="DUF3368"/>
    <property type="match status" value="1"/>
</dbReference>
<dbReference type="EMBL" id="JAKLWS010000081">
    <property type="protein sequence ID" value="MCG2591108.1"/>
    <property type="molecule type" value="Genomic_DNA"/>
</dbReference>
<reference evidence="1" key="2">
    <citation type="submission" date="2024-05" db="EMBL/GenBank/DDBJ databases">
        <title>Rhodohalobacter halophilus gen. nov., sp. nov., a moderately halophilic member of the family Balneolaceae.</title>
        <authorList>
            <person name="Xia J."/>
        </authorList>
    </citation>
    <scope>NUCLEOTIDE SEQUENCE</scope>
    <source>
        <strain evidence="1">WB101</strain>
    </source>
</reference>
<organism evidence="1 2">
    <name type="scientific">Rhodohalobacter sulfatireducens</name>
    <dbReference type="NCBI Taxonomy" id="2911366"/>
    <lineage>
        <taxon>Bacteria</taxon>
        <taxon>Pseudomonadati</taxon>
        <taxon>Balneolota</taxon>
        <taxon>Balneolia</taxon>
        <taxon>Balneolales</taxon>
        <taxon>Balneolaceae</taxon>
        <taxon>Rhodohalobacter</taxon>
    </lineage>
</organism>
<proteinExistence type="predicted"/>
<dbReference type="Proteomes" id="UP001165366">
    <property type="component" value="Unassembled WGS sequence"/>
</dbReference>
<dbReference type="InterPro" id="IPR021799">
    <property type="entry name" value="PIN-like_prokaryotic"/>
</dbReference>
<sequence>MMHLVCNASLLIFLAKIDLIHLLPRISDNLIVPSGVYDEIVGQKDAASEWIEKNKKNT</sequence>
<evidence type="ECO:0000313" key="2">
    <source>
        <dbReference type="Proteomes" id="UP001165366"/>
    </source>
</evidence>
<reference evidence="1" key="1">
    <citation type="submission" date="2022-01" db="EMBL/GenBank/DDBJ databases">
        <authorList>
            <person name="Wang Y."/>
        </authorList>
    </citation>
    <scope>NUCLEOTIDE SEQUENCE</scope>
    <source>
        <strain evidence="1">WB101</strain>
    </source>
</reference>
<accession>A0ABS9KJS7</accession>
<evidence type="ECO:0008006" key="3">
    <source>
        <dbReference type="Google" id="ProtNLM"/>
    </source>
</evidence>
<dbReference type="RefSeq" id="WP_237856660.1">
    <property type="nucleotide sequence ID" value="NZ_JAKLWS010000081.1"/>
</dbReference>
<keyword evidence="2" id="KW-1185">Reference proteome</keyword>
<gene>
    <name evidence="1" type="ORF">L6773_21250</name>
</gene>
<name>A0ABS9KJS7_9BACT</name>
<comment type="caution">
    <text evidence="1">The sequence shown here is derived from an EMBL/GenBank/DDBJ whole genome shotgun (WGS) entry which is preliminary data.</text>
</comment>
<evidence type="ECO:0000313" key="1">
    <source>
        <dbReference type="EMBL" id="MCG2591108.1"/>
    </source>
</evidence>
<protein>
    <recommendedName>
        <fullName evidence="3">DUF3368 domain-containing protein</fullName>
    </recommendedName>
</protein>